<dbReference type="SUPFAM" id="SSF50630">
    <property type="entry name" value="Acid proteases"/>
    <property type="match status" value="1"/>
</dbReference>
<organism evidence="2 3">
    <name type="scientific">Aedes albopictus</name>
    <name type="common">Asian tiger mosquito</name>
    <name type="synonym">Stegomyia albopicta</name>
    <dbReference type="NCBI Taxonomy" id="7160"/>
    <lineage>
        <taxon>Eukaryota</taxon>
        <taxon>Metazoa</taxon>
        <taxon>Ecdysozoa</taxon>
        <taxon>Arthropoda</taxon>
        <taxon>Hexapoda</taxon>
        <taxon>Insecta</taxon>
        <taxon>Pterygota</taxon>
        <taxon>Neoptera</taxon>
        <taxon>Endopterygota</taxon>
        <taxon>Diptera</taxon>
        <taxon>Nematocera</taxon>
        <taxon>Culicoidea</taxon>
        <taxon>Culicidae</taxon>
        <taxon>Culicinae</taxon>
        <taxon>Aedini</taxon>
        <taxon>Aedes</taxon>
        <taxon>Stegomyia</taxon>
    </lineage>
</organism>
<accession>A0ABM1ZKP3</accession>
<dbReference type="PANTHER" id="PTHR47331">
    <property type="entry name" value="PHD-TYPE DOMAIN-CONTAINING PROTEIN"/>
    <property type="match status" value="1"/>
</dbReference>
<dbReference type="RefSeq" id="XP_062714350.1">
    <property type="nucleotide sequence ID" value="XM_062858366.1"/>
</dbReference>
<feature type="compositionally biased region" description="Polar residues" evidence="1">
    <location>
        <begin position="647"/>
        <end position="657"/>
    </location>
</feature>
<dbReference type="CDD" id="cd00303">
    <property type="entry name" value="retropepsin_like"/>
    <property type="match status" value="1"/>
</dbReference>
<keyword evidence="3" id="KW-1185">Reference proteome</keyword>
<dbReference type="EnsemblMetazoa" id="AALFPA23_019405.R28538">
    <property type="protein sequence ID" value="AALFPA23_019405.P28538"/>
    <property type="gene ID" value="AALFPA23_019405"/>
</dbReference>
<evidence type="ECO:0008006" key="4">
    <source>
        <dbReference type="Google" id="ProtNLM"/>
    </source>
</evidence>
<evidence type="ECO:0000256" key="1">
    <source>
        <dbReference type="SAM" id="MobiDB-lite"/>
    </source>
</evidence>
<reference evidence="3" key="1">
    <citation type="journal article" date="2015" name="Proc. Natl. Acad. Sci. U.S.A.">
        <title>Genome sequence of the Asian Tiger mosquito, Aedes albopictus, reveals insights into its biology, genetics, and evolution.</title>
        <authorList>
            <person name="Chen X.G."/>
            <person name="Jiang X."/>
            <person name="Gu J."/>
            <person name="Xu M."/>
            <person name="Wu Y."/>
            <person name="Deng Y."/>
            <person name="Zhang C."/>
            <person name="Bonizzoni M."/>
            <person name="Dermauw W."/>
            <person name="Vontas J."/>
            <person name="Armbruster P."/>
            <person name="Huang X."/>
            <person name="Yang Y."/>
            <person name="Zhang H."/>
            <person name="He W."/>
            <person name="Peng H."/>
            <person name="Liu Y."/>
            <person name="Wu K."/>
            <person name="Chen J."/>
            <person name="Lirakis M."/>
            <person name="Topalis P."/>
            <person name="Van Leeuwen T."/>
            <person name="Hall A.B."/>
            <person name="Jiang X."/>
            <person name="Thorpe C."/>
            <person name="Mueller R.L."/>
            <person name="Sun C."/>
            <person name="Waterhouse R.M."/>
            <person name="Yan G."/>
            <person name="Tu Z.J."/>
            <person name="Fang X."/>
            <person name="James A.A."/>
        </authorList>
    </citation>
    <scope>NUCLEOTIDE SEQUENCE [LARGE SCALE GENOMIC DNA]</scope>
    <source>
        <strain evidence="3">Foshan</strain>
    </source>
</reference>
<dbReference type="InterPro" id="IPR021109">
    <property type="entry name" value="Peptidase_aspartic_dom_sf"/>
</dbReference>
<dbReference type="PROSITE" id="PS00141">
    <property type="entry name" value="ASP_PROTEASE"/>
    <property type="match status" value="1"/>
</dbReference>
<reference evidence="2" key="2">
    <citation type="submission" date="2025-05" db="UniProtKB">
        <authorList>
            <consortium name="EnsemblMetazoa"/>
        </authorList>
    </citation>
    <scope>IDENTIFICATION</scope>
    <source>
        <strain evidence="2">Foshan</strain>
    </source>
</reference>
<sequence>MSLCRTPPRRTENPEDVKLLTMKRGQIKAKVTRISNTLYTAEDEHRRLPLPLLRVYSKNLQVIYTEYNDVHNTITASVEEENVQVQEEKYIEFEDLYNETLVKVESMIGDLEKENRAVLSNPVPSTSSAANQPSSQPVIVNTHSYRTPLPTFDGRYEAWPRFKAMFQDMMQRSNDSDAIKLYHLENSLKGDAEGVIDIETLQSNDYARAWEILEERFGNQRLIIESHILGLLNMQKISKKSSKDLRSLVDECSRHVDNLIKLDQRLSGMSQMFVVTLLTRVLDDQTRELWEASINQSELPEYEQMIHFLKQRCVILERCENSTPTSTRKLPDSKKPSFKADFYKSSYAATVFSEYTCDLCSGQHPNFRCPIFQKMTVKQRYDKLKTSNLCFNCLRKGHHSAACRSDKFCRKCSKRHHTLIHFERRKKSEDRPSKTSKVTEEYPVPAVTKRPVDASLSSMPCLPNKQVFLMTAIVTLHSEDGQAHQVRALLDSGSQVNLLSQSVVKKLNLPKCSANVPVVGVAGFRSHIRHEVAVRLASNYNDFTANIDCLVTPKITGTIPSMNVNVDSWRIPTGLELADETFNRSRELEMLIGAEHFFNILKQGQIKLADHLPTFYETQFGWAVAGSYEAIAEDCSVHSDLEESKADSTTSRMSSHAQAVPELKRFPSDCDRP</sequence>
<name>A0ABM1ZKP3_AEDAL</name>
<feature type="compositionally biased region" description="Basic and acidic residues" evidence="1">
    <location>
        <begin position="662"/>
        <end position="673"/>
    </location>
</feature>
<protein>
    <recommendedName>
        <fullName evidence="4">CCHC-type domain-containing protein</fullName>
    </recommendedName>
</protein>
<dbReference type="PANTHER" id="PTHR47331:SF5">
    <property type="entry name" value="RIBONUCLEASE H"/>
    <property type="match status" value="1"/>
</dbReference>
<dbReference type="GeneID" id="134291082"/>
<dbReference type="InterPro" id="IPR005312">
    <property type="entry name" value="DUF1759"/>
</dbReference>
<feature type="region of interest" description="Disordered" evidence="1">
    <location>
        <begin position="642"/>
        <end position="673"/>
    </location>
</feature>
<evidence type="ECO:0000313" key="2">
    <source>
        <dbReference type="EnsemblMetazoa" id="AALFPA23_019405.P28538"/>
    </source>
</evidence>
<dbReference type="Proteomes" id="UP000069940">
    <property type="component" value="Unassembled WGS sequence"/>
</dbReference>
<dbReference type="SUPFAM" id="SSF57756">
    <property type="entry name" value="Retrovirus zinc finger-like domains"/>
    <property type="match status" value="1"/>
</dbReference>
<dbReference type="Pfam" id="PF03564">
    <property type="entry name" value="DUF1759"/>
    <property type="match status" value="1"/>
</dbReference>
<proteinExistence type="predicted"/>
<dbReference type="InterPro" id="IPR001969">
    <property type="entry name" value="Aspartic_peptidase_AS"/>
</dbReference>
<dbReference type="InterPro" id="IPR036875">
    <property type="entry name" value="Znf_CCHC_sf"/>
</dbReference>
<dbReference type="Gene3D" id="2.40.70.10">
    <property type="entry name" value="Acid Proteases"/>
    <property type="match status" value="1"/>
</dbReference>
<evidence type="ECO:0000313" key="3">
    <source>
        <dbReference type="Proteomes" id="UP000069940"/>
    </source>
</evidence>